<keyword evidence="1" id="KW-0732">Signal</keyword>
<dbReference type="Gene3D" id="3.40.50.1110">
    <property type="entry name" value="SGNH hydrolase"/>
    <property type="match status" value="1"/>
</dbReference>
<feature type="signal peptide" evidence="1">
    <location>
        <begin position="1"/>
        <end position="20"/>
    </location>
</feature>
<dbReference type="Pfam" id="PF13472">
    <property type="entry name" value="Lipase_GDSL_2"/>
    <property type="match status" value="1"/>
</dbReference>
<dbReference type="GO" id="GO:0052689">
    <property type="term" value="F:carboxylic ester hydrolase activity"/>
    <property type="evidence" value="ECO:0007669"/>
    <property type="project" value="InterPro"/>
</dbReference>
<dbReference type="eggNOG" id="COG2755">
    <property type="taxonomic scope" value="Bacteria"/>
</dbReference>
<dbReference type="AlphaFoldDB" id="A0A1T4L9I7"/>
<name>A0A1T4L9I7_9BACT</name>
<reference evidence="4 5" key="1">
    <citation type="submission" date="2017-02" db="EMBL/GenBank/DDBJ databases">
        <authorList>
            <person name="Peterson S.W."/>
        </authorList>
    </citation>
    <scope>NUCLEOTIDE SEQUENCE [LARGE SCALE GENOMIC DNA]</scope>
    <source>
        <strain evidence="4 5">ATCC 43324</strain>
    </source>
</reference>
<dbReference type="RefSeq" id="WP_025069826.1">
    <property type="nucleotide sequence ID" value="NZ_FUXK01000003.1"/>
</dbReference>
<dbReference type="InterPro" id="IPR013830">
    <property type="entry name" value="SGNH_hydro"/>
</dbReference>
<dbReference type="InterPro" id="IPR036514">
    <property type="entry name" value="SGNH_hydro_sf"/>
</dbReference>
<evidence type="ECO:0000313" key="5">
    <source>
        <dbReference type="Proteomes" id="UP000190065"/>
    </source>
</evidence>
<dbReference type="Pfam" id="PF17996">
    <property type="entry name" value="CE2_N"/>
    <property type="match status" value="1"/>
</dbReference>
<sequence>MKQKYGLLLALLLPVFSAFATSFSKQRLLQSNVTYVGRTQTLADGSVSYNWVGTYLETQFSGSSIAMQASAQGKTYHNVMIDGRLVRKILLQGTQPHRIVLAEGLGKGWHTLRLQQCTEGEHGRTTIHGFLLNNGEQLRKSPRKQRFIEFYGDSYTCGYGTEGTSHDEPFTLETENCNQAYACIIAHYFDADYALVAHSGRGILRNYGAPKAQSEGNMFDKHDRLFDADEAPRYDFSAYKPQLVVVNLGTNDFSPLAIPSPEAYVSQYKKLLQSLRTHYGNVPVFCIRPQSASRYLQLALDLLERETAADGHVFVSHSMNNIIDDATDYGASWHPNYRGQRKVAMSLIPQIAHIMGWEAPLKVVE</sequence>
<organism evidence="4 5">
    <name type="scientific">Segatella oulorum</name>
    <dbReference type="NCBI Taxonomy" id="28136"/>
    <lineage>
        <taxon>Bacteria</taxon>
        <taxon>Pseudomonadati</taxon>
        <taxon>Bacteroidota</taxon>
        <taxon>Bacteroidia</taxon>
        <taxon>Bacteroidales</taxon>
        <taxon>Prevotellaceae</taxon>
        <taxon>Segatella</taxon>
    </lineage>
</organism>
<dbReference type="PANTHER" id="PTHR37834:SF2">
    <property type="entry name" value="ESTERASE, SGNH HYDROLASE-TYPE"/>
    <property type="match status" value="1"/>
</dbReference>
<proteinExistence type="predicted"/>
<dbReference type="InterPro" id="IPR037461">
    <property type="entry name" value="CtCE2-like_dom"/>
</dbReference>
<dbReference type="CDD" id="cd01831">
    <property type="entry name" value="Endoglucanase_E_like"/>
    <property type="match status" value="1"/>
</dbReference>
<dbReference type="STRING" id="28136.SAMN02745202_00345"/>
<feature type="domain" description="SGNH hydrolase-type esterase" evidence="2">
    <location>
        <begin position="150"/>
        <end position="341"/>
    </location>
</feature>
<protein>
    <submittedName>
        <fullName evidence="4">GDSL-like Lipase/Acylhydrolase family protein</fullName>
    </submittedName>
</protein>
<dbReference type="PANTHER" id="PTHR37834">
    <property type="entry name" value="GDSL-LIKE LIPASE/ACYLHYDROLASE DOMAIN PROTEIN (AFU_ORTHOLOGUE AFUA_2G00620)"/>
    <property type="match status" value="1"/>
</dbReference>
<evidence type="ECO:0000259" key="3">
    <source>
        <dbReference type="Pfam" id="PF17996"/>
    </source>
</evidence>
<accession>A0A1T4L9I7</accession>
<evidence type="ECO:0000313" key="4">
    <source>
        <dbReference type="EMBL" id="SJZ51415.1"/>
    </source>
</evidence>
<gene>
    <name evidence="4" type="ORF">SAMN02745202_00345</name>
</gene>
<keyword evidence="4" id="KW-0378">Hydrolase</keyword>
<evidence type="ECO:0000259" key="2">
    <source>
        <dbReference type="Pfam" id="PF13472"/>
    </source>
</evidence>
<dbReference type="Gene3D" id="2.60.120.260">
    <property type="entry name" value="Galactose-binding domain-like"/>
    <property type="match status" value="1"/>
</dbReference>
<dbReference type="InterPro" id="IPR040794">
    <property type="entry name" value="CE2_N"/>
</dbReference>
<evidence type="ECO:0000256" key="1">
    <source>
        <dbReference type="SAM" id="SignalP"/>
    </source>
</evidence>
<feature type="domain" description="Carbohydrate esterase 2 N-terminal" evidence="3">
    <location>
        <begin position="35"/>
        <end position="142"/>
    </location>
</feature>
<feature type="chain" id="PRO_5010516205" evidence="1">
    <location>
        <begin position="21"/>
        <end position="365"/>
    </location>
</feature>
<dbReference type="EMBL" id="FUXK01000003">
    <property type="protein sequence ID" value="SJZ51415.1"/>
    <property type="molecule type" value="Genomic_DNA"/>
</dbReference>
<dbReference type="Proteomes" id="UP000190065">
    <property type="component" value="Unassembled WGS sequence"/>
</dbReference>
<dbReference type="InterPro" id="IPR052762">
    <property type="entry name" value="PCW_deacetylase/CE"/>
</dbReference>
<dbReference type="SUPFAM" id="SSF52266">
    <property type="entry name" value="SGNH hydrolase"/>
    <property type="match status" value="1"/>
</dbReference>